<keyword evidence="1" id="KW-0472">Membrane</keyword>
<feature type="transmembrane region" description="Helical" evidence="1">
    <location>
        <begin position="7"/>
        <end position="26"/>
    </location>
</feature>
<dbReference type="OrthoDB" id="1106772at2759"/>
<gene>
    <name evidence="2" type="ORF">COLO4_13348</name>
</gene>
<evidence type="ECO:0000313" key="2">
    <source>
        <dbReference type="EMBL" id="OMO99358.1"/>
    </source>
</evidence>
<comment type="caution">
    <text evidence="2">The sequence shown here is derived from an EMBL/GenBank/DDBJ whole genome shotgun (WGS) entry which is preliminary data.</text>
</comment>
<organism evidence="2 3">
    <name type="scientific">Corchorus olitorius</name>
    <dbReference type="NCBI Taxonomy" id="93759"/>
    <lineage>
        <taxon>Eukaryota</taxon>
        <taxon>Viridiplantae</taxon>
        <taxon>Streptophyta</taxon>
        <taxon>Embryophyta</taxon>
        <taxon>Tracheophyta</taxon>
        <taxon>Spermatophyta</taxon>
        <taxon>Magnoliopsida</taxon>
        <taxon>eudicotyledons</taxon>
        <taxon>Gunneridae</taxon>
        <taxon>Pentapetalae</taxon>
        <taxon>rosids</taxon>
        <taxon>malvids</taxon>
        <taxon>Malvales</taxon>
        <taxon>Malvaceae</taxon>
        <taxon>Grewioideae</taxon>
        <taxon>Apeibeae</taxon>
        <taxon>Corchorus</taxon>
    </lineage>
</organism>
<keyword evidence="3" id="KW-1185">Reference proteome</keyword>
<accession>A0A1R3JWY5</accession>
<reference evidence="3" key="1">
    <citation type="submission" date="2013-09" db="EMBL/GenBank/DDBJ databases">
        <title>Corchorus olitorius genome sequencing.</title>
        <authorList>
            <person name="Alam M."/>
            <person name="Haque M.S."/>
            <person name="Islam M.S."/>
            <person name="Emdad E.M."/>
            <person name="Islam M.M."/>
            <person name="Ahmed B."/>
            <person name="Halim A."/>
            <person name="Hossen Q.M.M."/>
            <person name="Hossain M.Z."/>
            <person name="Ahmed R."/>
            <person name="Khan M.M."/>
            <person name="Islam R."/>
            <person name="Rashid M.M."/>
            <person name="Khan S.A."/>
            <person name="Rahman M.S."/>
            <person name="Alam M."/>
            <person name="Yahiya A.S."/>
            <person name="Khan M.S."/>
            <person name="Azam M.S."/>
            <person name="Haque T."/>
            <person name="Lashkar M.Z.H."/>
            <person name="Akhand A.I."/>
            <person name="Morshed G."/>
            <person name="Roy S."/>
            <person name="Uddin K.S."/>
            <person name="Rabeya T."/>
            <person name="Hossain A.S."/>
            <person name="Chowdhury A."/>
            <person name="Snigdha A.R."/>
            <person name="Mortoza M.S."/>
            <person name="Matin S.A."/>
            <person name="Hoque S.M.E."/>
            <person name="Islam M.K."/>
            <person name="Roy D.K."/>
            <person name="Haider R."/>
            <person name="Moosa M.M."/>
            <person name="Elias S.M."/>
            <person name="Hasan A.M."/>
            <person name="Jahan S."/>
            <person name="Shafiuddin M."/>
            <person name="Mahmood N."/>
            <person name="Shommy N.S."/>
        </authorList>
    </citation>
    <scope>NUCLEOTIDE SEQUENCE [LARGE SCALE GENOMIC DNA]</scope>
    <source>
        <strain evidence="3">cv. O-4</strain>
    </source>
</reference>
<dbReference type="AlphaFoldDB" id="A0A1R3JWY5"/>
<evidence type="ECO:0000313" key="3">
    <source>
        <dbReference type="Proteomes" id="UP000187203"/>
    </source>
</evidence>
<keyword evidence="1" id="KW-1133">Transmembrane helix</keyword>
<sequence length="114" mass="12000">MATNSKFFSAAAAIPMFIILANLQGVRNELAISASPAVFPYVNAPNMSSFFPSQSPPQWPTSSAVPPDSEAFAPIPSSGEFVGKSSCTSANSNAAMVIILQLFTFLVIRLISTV</sequence>
<dbReference type="Proteomes" id="UP000187203">
    <property type="component" value="Unassembled WGS sequence"/>
</dbReference>
<proteinExistence type="predicted"/>
<protein>
    <submittedName>
        <fullName evidence="2">Pentatricopeptide repeat-containing protein</fullName>
    </submittedName>
</protein>
<name>A0A1R3JWY5_9ROSI</name>
<keyword evidence="1" id="KW-0812">Transmembrane</keyword>
<feature type="transmembrane region" description="Helical" evidence="1">
    <location>
        <begin position="94"/>
        <end position="112"/>
    </location>
</feature>
<evidence type="ECO:0000256" key="1">
    <source>
        <dbReference type="SAM" id="Phobius"/>
    </source>
</evidence>
<dbReference type="EMBL" id="AWUE01015154">
    <property type="protein sequence ID" value="OMO99358.1"/>
    <property type="molecule type" value="Genomic_DNA"/>
</dbReference>